<protein>
    <submittedName>
        <fullName evidence="3">HlyD family efflux transporter periplasmic adaptor subunit</fullName>
    </submittedName>
</protein>
<dbReference type="GO" id="GO:0031293">
    <property type="term" value="P:membrane protein intracellular domain proteolysis"/>
    <property type="evidence" value="ECO:0007669"/>
    <property type="project" value="TreeGrafter"/>
</dbReference>
<dbReference type="PANTHER" id="PTHR13325">
    <property type="entry name" value="PROTEASE M50 MEMBRANE-BOUND TRANSCRIPTION FACTOR SITE 2 PROTEASE"/>
    <property type="match status" value="1"/>
</dbReference>
<keyword evidence="2" id="KW-0472">Membrane</keyword>
<dbReference type="GO" id="GO:0016020">
    <property type="term" value="C:membrane"/>
    <property type="evidence" value="ECO:0007669"/>
    <property type="project" value="InterPro"/>
</dbReference>
<feature type="transmembrane region" description="Helical" evidence="2">
    <location>
        <begin position="391"/>
        <end position="409"/>
    </location>
</feature>
<gene>
    <name evidence="3" type="ORF">ENS64_01200</name>
</gene>
<evidence type="ECO:0000313" key="3">
    <source>
        <dbReference type="EMBL" id="HGT37877.1"/>
    </source>
</evidence>
<feature type="transmembrane region" description="Helical" evidence="2">
    <location>
        <begin position="138"/>
        <end position="170"/>
    </location>
</feature>
<feature type="transmembrane region" description="Helical" evidence="2">
    <location>
        <begin position="430"/>
        <end position="449"/>
    </location>
</feature>
<dbReference type="GO" id="GO:0004222">
    <property type="term" value="F:metalloendopeptidase activity"/>
    <property type="evidence" value="ECO:0007669"/>
    <property type="project" value="InterPro"/>
</dbReference>
<dbReference type="InterPro" id="IPR008792">
    <property type="entry name" value="PQQD"/>
</dbReference>
<dbReference type="Gene3D" id="2.40.30.170">
    <property type="match status" value="1"/>
</dbReference>
<keyword evidence="2" id="KW-0812">Transmembrane</keyword>
<keyword evidence="1" id="KW-0175">Coiled coil</keyword>
<dbReference type="GO" id="GO:0005737">
    <property type="term" value="C:cytoplasm"/>
    <property type="evidence" value="ECO:0007669"/>
    <property type="project" value="TreeGrafter"/>
</dbReference>
<reference evidence="3" key="1">
    <citation type="journal article" date="2020" name="mSystems">
        <title>Genome- and Community-Level Interaction Insights into Carbon Utilization and Element Cycling Functions of Hydrothermarchaeota in Hydrothermal Sediment.</title>
        <authorList>
            <person name="Zhou Z."/>
            <person name="Liu Y."/>
            <person name="Xu W."/>
            <person name="Pan J."/>
            <person name="Luo Z.H."/>
            <person name="Li M."/>
        </authorList>
    </citation>
    <scope>NUCLEOTIDE SEQUENCE [LARGE SCALE GENOMIC DNA]</scope>
    <source>
        <strain evidence="3">SpSt-508</strain>
    </source>
</reference>
<organism evidence="3">
    <name type="scientific">Schlesneria paludicola</name>
    <dbReference type="NCBI Taxonomy" id="360056"/>
    <lineage>
        <taxon>Bacteria</taxon>
        <taxon>Pseudomonadati</taxon>
        <taxon>Planctomycetota</taxon>
        <taxon>Planctomycetia</taxon>
        <taxon>Planctomycetales</taxon>
        <taxon>Planctomycetaceae</taxon>
        <taxon>Schlesneria</taxon>
    </lineage>
</organism>
<accession>A0A7C4LLB9</accession>
<feature type="transmembrane region" description="Helical" evidence="2">
    <location>
        <begin position="359"/>
        <end position="379"/>
    </location>
</feature>
<feature type="transmembrane region" description="Helical" evidence="2">
    <location>
        <begin position="280"/>
        <end position="301"/>
    </location>
</feature>
<dbReference type="PANTHER" id="PTHR13325:SF3">
    <property type="entry name" value="MEMBRANE-BOUND TRANSCRIPTION FACTOR SITE-2 PROTEASE"/>
    <property type="match status" value="1"/>
</dbReference>
<keyword evidence="2" id="KW-1133">Transmembrane helix</keyword>
<evidence type="ECO:0000256" key="1">
    <source>
        <dbReference type="SAM" id="Coils"/>
    </source>
</evidence>
<proteinExistence type="predicted"/>
<feature type="transmembrane region" description="Helical" evidence="2">
    <location>
        <begin position="224"/>
        <end position="245"/>
    </location>
</feature>
<dbReference type="EMBL" id="DSVQ01000003">
    <property type="protein sequence ID" value="HGT37877.1"/>
    <property type="molecule type" value="Genomic_DNA"/>
</dbReference>
<sequence length="743" mass="82534">MTAAPASGTLLPWRRRADIVPRSRRSAGSTGWILKDPVALRYYTLREEEYFVWSRLNGRVVAEALCQLFAEQFAPQRLTIEELQRFVGQLAAHGLVVADQLGSGGWTDQRRREQARWRRWTSINPLAIRFRGVDPDRLLSALVPWCGVLFSKTGVLLGTMLIVSAMLLWLTHADEFARRWPEELAQWSVRDLGSLAAVLAVVKIAHELGHGVACKRFGGEVHEIGVLLLVFTPCLYCNVSDAWLLPSKWQRMGVSAAGMWVEALLAALCGWLWWGSAPGWFHTACLQVVVVCAASTLVFNINPLLRYDGYFILADWLEVPNLQQQAWSEWRRQWSRWMLGISTPPPADLSPRWRFWLPWYALASFGYRMLVIGVILWMLHAWLEPQGLATVAHGIAVLTVAALLVGPAVHLQQRLTARRPGPRIGPRGMLRLLAAAVLLGLLLFAPLPARVQAPLLLQPAQAQGVYVTVEGYLEWIVPPGSFVSAGDAVARLSNPALAREIARLEGELQAARQLVEHLERRRLSDPQSGLQLPAAQKLAADLADRWQQRRTDEERLTLRAEQDGVVWPLPAQPRKVVTGRLSGWSDYPFDSKNLGCWLPAGTVLAQVGREQKVEAVVYLTPGDLARVEAGQRVQVLLEAVADRPLRGWLREISTEPASELSPATAARLRLPLLASATSEARLAGTWYAARVELVDAAVLPLSHAVGRAVIVTSPRSLAERMGTWLWETFPGWTTPPADAVPSR</sequence>
<dbReference type="InterPro" id="IPR001193">
    <property type="entry name" value="MBTPS2"/>
</dbReference>
<name>A0A7C4LLB9_9PLAN</name>
<dbReference type="AlphaFoldDB" id="A0A7C4LLB9"/>
<feature type="transmembrane region" description="Helical" evidence="2">
    <location>
        <begin position="257"/>
        <end position="274"/>
    </location>
</feature>
<comment type="caution">
    <text evidence="3">The sequence shown here is derived from an EMBL/GenBank/DDBJ whole genome shotgun (WGS) entry which is preliminary data.</text>
</comment>
<evidence type="ECO:0000256" key="2">
    <source>
        <dbReference type="SAM" id="Phobius"/>
    </source>
</evidence>
<feature type="coiled-coil region" evidence="1">
    <location>
        <begin position="494"/>
        <end position="521"/>
    </location>
</feature>
<dbReference type="Pfam" id="PF05402">
    <property type="entry name" value="PqqD"/>
    <property type="match status" value="1"/>
</dbReference>